<evidence type="ECO:0000256" key="1">
    <source>
        <dbReference type="ARBA" id="ARBA00009881"/>
    </source>
</evidence>
<organism evidence="6 7">
    <name type="scientific">Elongatibacter sediminis</name>
    <dbReference type="NCBI Taxonomy" id="3119006"/>
    <lineage>
        <taxon>Bacteria</taxon>
        <taxon>Pseudomonadati</taxon>
        <taxon>Pseudomonadota</taxon>
        <taxon>Gammaproteobacteria</taxon>
        <taxon>Chromatiales</taxon>
        <taxon>Wenzhouxiangellaceae</taxon>
        <taxon>Elongatibacter</taxon>
    </lineage>
</organism>
<dbReference type="CDD" id="cd04730">
    <property type="entry name" value="NPD_like"/>
    <property type="match status" value="1"/>
</dbReference>
<evidence type="ECO:0000256" key="5">
    <source>
        <dbReference type="ARBA" id="ARBA00023033"/>
    </source>
</evidence>
<dbReference type="Gene3D" id="3.20.20.70">
    <property type="entry name" value="Aldolase class I"/>
    <property type="match status" value="1"/>
</dbReference>
<keyword evidence="7" id="KW-1185">Reference proteome</keyword>
<comment type="caution">
    <text evidence="6">The sequence shown here is derived from an EMBL/GenBank/DDBJ whole genome shotgun (WGS) entry which is preliminary data.</text>
</comment>
<dbReference type="GO" id="GO:0018580">
    <property type="term" value="F:nitronate monooxygenase activity"/>
    <property type="evidence" value="ECO:0007669"/>
    <property type="project" value="InterPro"/>
</dbReference>
<dbReference type="PANTHER" id="PTHR42747">
    <property type="entry name" value="NITRONATE MONOOXYGENASE-RELATED"/>
    <property type="match status" value="1"/>
</dbReference>
<evidence type="ECO:0000313" key="7">
    <source>
        <dbReference type="Proteomes" id="UP001359886"/>
    </source>
</evidence>
<dbReference type="SUPFAM" id="SSF51412">
    <property type="entry name" value="Inosine monophosphate dehydrogenase (IMPDH)"/>
    <property type="match status" value="1"/>
</dbReference>
<dbReference type="RefSeq" id="WP_354695206.1">
    <property type="nucleotide sequence ID" value="NZ_JAZHOG010000005.1"/>
</dbReference>
<proteinExistence type="inferred from homology"/>
<reference evidence="6 7" key="1">
    <citation type="submission" date="2024-02" db="EMBL/GenBank/DDBJ databases">
        <title>A novel Wenzhouxiangellaceae bacterium, isolated from coastal sediments.</title>
        <authorList>
            <person name="Du Z.-J."/>
            <person name="Ye Y.-Q."/>
            <person name="Zhang X.-Y."/>
        </authorList>
    </citation>
    <scope>NUCLEOTIDE SEQUENCE [LARGE SCALE GENOMIC DNA]</scope>
    <source>
        <strain evidence="6 7">CH-27</strain>
    </source>
</reference>
<evidence type="ECO:0000256" key="4">
    <source>
        <dbReference type="ARBA" id="ARBA00023002"/>
    </source>
</evidence>
<keyword evidence="4 6" id="KW-0560">Oxidoreductase</keyword>
<evidence type="ECO:0000313" key="6">
    <source>
        <dbReference type="EMBL" id="MEJ8567886.1"/>
    </source>
</evidence>
<dbReference type="EC" id="1.13.12.-" evidence="6"/>
<keyword evidence="5 6" id="KW-0503">Monooxygenase</keyword>
<sequence>MSQTEARNRFAALRATLRLPVVCAPMFLVSGPDLVIGACRSGIVGSFPAPNARTLDDLEAWLDRITGELDSMQRQGEVGATPVWAQNLVVHSTYERLDAELALVQKYRPPIVITALGSPRAVVEVVHDYGGLVIADVNNVAYARKAAEAGVDGLALVAAGAGGHTGQMAGFAFVPAVREFFDGILILAGAIGDGRAVRAAEILGAELSYMGTRFIATEESIAFEPYKQMVVESTFDDLLLSSSFTGAHAYYLRPSIVAAGLDPDNLPVKGRMDLTGSSTKIKAWKDIWSAGQGIGTIHEIEPIGNVVDRLEAEYRAAHSQPG</sequence>
<name>A0AAW9RDQ7_9GAMM</name>
<evidence type="ECO:0000256" key="3">
    <source>
        <dbReference type="ARBA" id="ARBA00022643"/>
    </source>
</evidence>
<dbReference type="InterPro" id="IPR013785">
    <property type="entry name" value="Aldolase_TIM"/>
</dbReference>
<dbReference type="FunFam" id="3.20.20.70:FF:000210">
    <property type="entry name" value="2-nitropropane dioxygenase"/>
    <property type="match status" value="1"/>
</dbReference>
<dbReference type="InterPro" id="IPR004136">
    <property type="entry name" value="NMO"/>
</dbReference>
<comment type="similarity">
    <text evidence="1">Belongs to the nitronate monooxygenase family. NMO class I subfamily.</text>
</comment>
<protein>
    <submittedName>
        <fullName evidence="6">Nitronate monooxygenase family protein</fullName>
        <ecNumber evidence="6">1.13.12.-</ecNumber>
    </submittedName>
</protein>
<keyword evidence="3" id="KW-0288">FMN</keyword>
<accession>A0AAW9RDQ7</accession>
<gene>
    <name evidence="6" type="ORF">V3330_09640</name>
</gene>
<evidence type="ECO:0000256" key="2">
    <source>
        <dbReference type="ARBA" id="ARBA00022630"/>
    </source>
</evidence>
<dbReference type="Proteomes" id="UP001359886">
    <property type="component" value="Unassembled WGS sequence"/>
</dbReference>
<dbReference type="Pfam" id="PF03060">
    <property type="entry name" value="NMO"/>
    <property type="match status" value="1"/>
</dbReference>
<dbReference type="PANTHER" id="PTHR42747:SF4">
    <property type="entry name" value="BLR1330 PROTEIN"/>
    <property type="match status" value="1"/>
</dbReference>
<dbReference type="AlphaFoldDB" id="A0AAW9RDQ7"/>
<dbReference type="EMBL" id="JAZHOG010000005">
    <property type="protein sequence ID" value="MEJ8567886.1"/>
    <property type="molecule type" value="Genomic_DNA"/>
</dbReference>
<keyword evidence="2" id="KW-0285">Flavoprotein</keyword>